<dbReference type="PANTHER" id="PTHR47027">
    <property type="entry name" value="REVERSE TRANSCRIPTASE DOMAIN-CONTAINING PROTEIN"/>
    <property type="match status" value="1"/>
</dbReference>
<dbReference type="Gene3D" id="3.10.10.10">
    <property type="entry name" value="HIV Type 1 Reverse Transcriptase, subunit A, domain 1"/>
    <property type="match status" value="1"/>
</dbReference>
<comment type="caution">
    <text evidence="2">The sequence shown here is derived from an EMBL/GenBank/DDBJ whole genome shotgun (WGS) entry which is preliminary data.</text>
</comment>
<dbReference type="SUPFAM" id="SSF56672">
    <property type="entry name" value="DNA/RNA polymerases"/>
    <property type="match status" value="1"/>
</dbReference>
<evidence type="ECO:0000259" key="1">
    <source>
        <dbReference type="PROSITE" id="PS50878"/>
    </source>
</evidence>
<evidence type="ECO:0000313" key="2">
    <source>
        <dbReference type="EMBL" id="KAJ4426844.1"/>
    </source>
</evidence>
<proteinExistence type="predicted"/>
<protein>
    <recommendedName>
        <fullName evidence="1">Reverse transcriptase domain-containing protein</fullName>
    </recommendedName>
</protein>
<feature type="domain" description="Reverse transcriptase" evidence="1">
    <location>
        <begin position="1"/>
        <end position="133"/>
    </location>
</feature>
<organism evidence="2 3">
    <name type="scientific">Periplaneta americana</name>
    <name type="common">American cockroach</name>
    <name type="synonym">Blatta americana</name>
    <dbReference type="NCBI Taxonomy" id="6978"/>
    <lineage>
        <taxon>Eukaryota</taxon>
        <taxon>Metazoa</taxon>
        <taxon>Ecdysozoa</taxon>
        <taxon>Arthropoda</taxon>
        <taxon>Hexapoda</taxon>
        <taxon>Insecta</taxon>
        <taxon>Pterygota</taxon>
        <taxon>Neoptera</taxon>
        <taxon>Polyneoptera</taxon>
        <taxon>Dictyoptera</taxon>
        <taxon>Blattodea</taxon>
        <taxon>Blattoidea</taxon>
        <taxon>Blattidae</taxon>
        <taxon>Blattinae</taxon>
        <taxon>Periplaneta</taxon>
    </lineage>
</organism>
<dbReference type="InterPro" id="IPR043502">
    <property type="entry name" value="DNA/RNA_pol_sf"/>
</dbReference>
<name>A0ABQ8RYX2_PERAM</name>
<dbReference type="EMBL" id="JAJSOF020000039">
    <property type="protein sequence ID" value="KAJ4426844.1"/>
    <property type="molecule type" value="Genomic_DNA"/>
</dbReference>
<dbReference type="PROSITE" id="PS50878">
    <property type="entry name" value="RT_POL"/>
    <property type="match status" value="1"/>
</dbReference>
<accession>A0ABQ8RYX2</accession>
<dbReference type="PANTHER" id="PTHR47027:SF29">
    <property type="entry name" value="C2H2-TYPE DOMAIN-CONTAINING PROTEIN"/>
    <property type="match status" value="1"/>
</dbReference>
<gene>
    <name evidence="2" type="ORF">ANN_26643</name>
</gene>
<dbReference type="Gene3D" id="3.30.70.270">
    <property type="match status" value="1"/>
</dbReference>
<dbReference type="Proteomes" id="UP001148838">
    <property type="component" value="Unassembled WGS sequence"/>
</dbReference>
<sequence length="296" mass="33363">MLSCSTDCNGRNMAQLTLVLLPQGLKQGAGLAPLLFNLALESAIRKLRVDTRGTLLYKTAQLVGYADDINLMGRTTRTVKEIFEDLNREGKEIGLKISEQKTKVMVQARRRKLVPEGSKVEIVKEFKYLGIHLTNKNEEMAEIQTANKAYFSVLPIFRNRDINQRLKLRRLPADPELRSGTDSIPAWADYLVGFFSEVFPNRKTNVRHAHGKLNCVDAASVPLHTKARMSLSTCGKCFPVTQSNGRNKAQLTHDTAPTANLNAIDLIRDRTRNLGHRRQRYTNYANQADKETIITN</sequence>
<dbReference type="Pfam" id="PF00078">
    <property type="entry name" value="RVT_1"/>
    <property type="match status" value="1"/>
</dbReference>
<evidence type="ECO:0000313" key="3">
    <source>
        <dbReference type="Proteomes" id="UP001148838"/>
    </source>
</evidence>
<reference evidence="2 3" key="1">
    <citation type="journal article" date="2022" name="Allergy">
        <title>Genome assembly and annotation of Periplaneta americana reveal a comprehensive cockroach allergen profile.</title>
        <authorList>
            <person name="Wang L."/>
            <person name="Xiong Q."/>
            <person name="Saelim N."/>
            <person name="Wang L."/>
            <person name="Nong W."/>
            <person name="Wan A.T."/>
            <person name="Shi M."/>
            <person name="Liu X."/>
            <person name="Cao Q."/>
            <person name="Hui J.H.L."/>
            <person name="Sookrung N."/>
            <person name="Leung T.F."/>
            <person name="Tungtrongchitr A."/>
            <person name="Tsui S.K.W."/>
        </authorList>
    </citation>
    <scope>NUCLEOTIDE SEQUENCE [LARGE SCALE GENOMIC DNA]</scope>
    <source>
        <strain evidence="2">PWHHKU_190912</strain>
    </source>
</reference>
<dbReference type="InterPro" id="IPR000477">
    <property type="entry name" value="RT_dom"/>
</dbReference>
<keyword evidence="3" id="KW-1185">Reference proteome</keyword>
<dbReference type="InterPro" id="IPR043128">
    <property type="entry name" value="Rev_trsase/Diguanyl_cyclase"/>
</dbReference>